<comment type="cofactor">
    <cofactor evidence="15">
        <name>Mg(2+)</name>
        <dbReference type="ChEBI" id="CHEBI:18420"/>
    </cofactor>
    <cofactor evidence="15">
        <name>Mn(2+)</name>
        <dbReference type="ChEBI" id="CHEBI:29035"/>
    </cofactor>
</comment>
<evidence type="ECO:0000256" key="12">
    <source>
        <dbReference type="ARBA" id="ARBA00023211"/>
    </source>
</evidence>
<comment type="caution">
    <text evidence="15">Lacks conserved residue(s) required for the propagation of feature annotation.</text>
</comment>
<dbReference type="GO" id="GO:0003911">
    <property type="term" value="F:DNA ligase (NAD+) activity"/>
    <property type="evidence" value="ECO:0007669"/>
    <property type="project" value="UniProtKB-UniRule"/>
</dbReference>
<dbReference type="PANTHER" id="PTHR23389">
    <property type="entry name" value="CHROMOSOME TRANSMISSION FIDELITY FACTOR 18"/>
    <property type="match status" value="1"/>
</dbReference>
<reference evidence="19 20" key="1">
    <citation type="submission" date="2020-04" db="EMBL/GenBank/DDBJ databases">
        <title>Rhodospirillaceae bacterium KN72 isolated from deep sea.</title>
        <authorList>
            <person name="Zhang D.-C."/>
        </authorList>
    </citation>
    <scope>NUCLEOTIDE SEQUENCE [LARGE SCALE GENOMIC DNA]</scope>
    <source>
        <strain evidence="19 20">KN72</strain>
    </source>
</reference>
<evidence type="ECO:0000256" key="14">
    <source>
        <dbReference type="ARBA" id="ARBA00060881"/>
    </source>
</evidence>
<dbReference type="EMBL" id="JABBNT010000002">
    <property type="protein sequence ID" value="NMM44542.1"/>
    <property type="molecule type" value="Genomic_DNA"/>
</dbReference>
<evidence type="ECO:0000256" key="3">
    <source>
        <dbReference type="ARBA" id="ARBA00013308"/>
    </source>
</evidence>
<dbReference type="FunFam" id="2.40.50.140:FF:000012">
    <property type="entry name" value="DNA ligase"/>
    <property type="match status" value="1"/>
</dbReference>
<dbReference type="GO" id="GO:0006281">
    <property type="term" value="P:DNA repair"/>
    <property type="evidence" value="ECO:0007669"/>
    <property type="project" value="UniProtKB-KW"/>
</dbReference>
<evidence type="ECO:0000256" key="7">
    <source>
        <dbReference type="ARBA" id="ARBA00022763"/>
    </source>
</evidence>
<dbReference type="AlphaFoldDB" id="A0A7Y0HG47"/>
<feature type="domain" description="BRCT" evidence="18">
    <location>
        <begin position="623"/>
        <end position="696"/>
    </location>
</feature>
<evidence type="ECO:0000256" key="15">
    <source>
        <dbReference type="HAMAP-Rule" id="MF_01588"/>
    </source>
</evidence>
<evidence type="ECO:0000256" key="1">
    <source>
        <dbReference type="ARBA" id="ARBA00004067"/>
    </source>
</evidence>
<dbReference type="InterPro" id="IPR001357">
    <property type="entry name" value="BRCT_dom"/>
</dbReference>
<feature type="binding site" evidence="15">
    <location>
        <position position="325"/>
    </location>
    <ligand>
        <name>NAD(+)</name>
        <dbReference type="ChEBI" id="CHEBI:57540"/>
    </ligand>
</feature>
<feature type="binding site" evidence="15">
    <location>
        <position position="419"/>
    </location>
    <ligand>
        <name>Zn(2+)</name>
        <dbReference type="ChEBI" id="CHEBI:29105"/>
    </ligand>
</feature>
<dbReference type="InterPro" id="IPR036420">
    <property type="entry name" value="BRCT_dom_sf"/>
</dbReference>
<organism evidence="19 20">
    <name type="scientific">Pacificispira spongiicola</name>
    <dbReference type="NCBI Taxonomy" id="2729598"/>
    <lineage>
        <taxon>Bacteria</taxon>
        <taxon>Pseudomonadati</taxon>
        <taxon>Pseudomonadota</taxon>
        <taxon>Alphaproteobacteria</taxon>
        <taxon>Rhodospirillales</taxon>
        <taxon>Rhodospirillaceae</taxon>
        <taxon>Pacificispira</taxon>
    </lineage>
</organism>
<keyword evidence="4 15" id="KW-0436">Ligase</keyword>
<dbReference type="Proteomes" id="UP000539372">
    <property type="component" value="Unassembled WGS sequence"/>
</dbReference>
<dbReference type="CDD" id="cd00114">
    <property type="entry name" value="LIGANc"/>
    <property type="match status" value="1"/>
</dbReference>
<dbReference type="SMART" id="SM00292">
    <property type="entry name" value="BRCT"/>
    <property type="match status" value="1"/>
</dbReference>
<dbReference type="InterPro" id="IPR010994">
    <property type="entry name" value="RuvA_2-like"/>
</dbReference>
<dbReference type="Pfam" id="PF03120">
    <property type="entry name" value="OB_DNA_ligase"/>
    <property type="match status" value="1"/>
</dbReference>
<dbReference type="SUPFAM" id="SSF50249">
    <property type="entry name" value="Nucleic acid-binding proteins"/>
    <property type="match status" value="1"/>
</dbReference>
<feature type="binding site" evidence="15">
    <location>
        <position position="148"/>
    </location>
    <ligand>
        <name>NAD(+)</name>
        <dbReference type="ChEBI" id="CHEBI:57540"/>
    </ligand>
</feature>
<dbReference type="GO" id="GO:0046872">
    <property type="term" value="F:metal ion binding"/>
    <property type="evidence" value="ECO:0007669"/>
    <property type="project" value="UniProtKB-KW"/>
</dbReference>
<dbReference type="InterPro" id="IPR001679">
    <property type="entry name" value="DNA_ligase"/>
</dbReference>
<keyword evidence="11 15" id="KW-0234">DNA repair</keyword>
<dbReference type="Pfam" id="PF01653">
    <property type="entry name" value="DNA_ligase_aden"/>
    <property type="match status" value="1"/>
</dbReference>
<dbReference type="SUPFAM" id="SSF52113">
    <property type="entry name" value="BRCT domain"/>
    <property type="match status" value="1"/>
</dbReference>
<feature type="region of interest" description="Disordered" evidence="17">
    <location>
        <begin position="702"/>
        <end position="722"/>
    </location>
</feature>
<dbReference type="Pfam" id="PF00533">
    <property type="entry name" value="BRCT"/>
    <property type="match status" value="1"/>
</dbReference>
<dbReference type="SUPFAM" id="SSF47781">
    <property type="entry name" value="RuvA domain 2-like"/>
    <property type="match status" value="1"/>
</dbReference>
<sequence>MTDTPVEDLTEQEARKELIRLALEIRHHDDRYHKEDAPEISDAAYDALRRRNEAIEARFPDLIRPDSPSLRVGGGLKSGFSKIQHKKPMLSLGNAFSDEDVAEFVTRVRRFLNLSDSEEVAILAEPKIDGLSASLRYEKGKLIYAATRGDGSEGEDVTANMRTLEDVPTEITAADVPDVLEVRGEVYMRKDDFFALNKRQEEAGAKTFANPRNAAAGSLRQLDPTITKQRPLRFFGYAWGDLSEPLADTQAHARAKLESFGFTLNHPTALCRSLEEVLAHYRMIEQQRADLPFDIDGVVYKVDRLDWQERLGQVSRAPRWAIAHKFPAEKAETVIEEITVQVGRTGALTPVANLKPVTVGGVVVSRATLHNEDEINRLGVKPGDTVRIQRAGDVIPQVLEVTIDGGGTPFDFPHACPVCGSDVERDEGEVVWRCTGGLICAAQAVERLKHFVSRDAFDIEGLGTKSIEEFWEDGLIRQPADIFALSQQRDKILGKEGWKEKSVGNLLSAIEDRRNIPLDRFIYALGIRHIGQTTAKLLARSFGNYRDWREKMTLVSEERHANPDEHKKPELIGPHYADLVGIDTVGMTAADSLAAFFGEAHNRDVLDALDSVLTVTDVAAPSASGSPVAGKTVVFTGTLEKMGRSEAKARAESLGAKVSGSVSKKTDYVIVGADAGSKARKAQELGVTMLSEDDWLALIEGTQDAPTPPADTDGGSAQGTLI</sequence>
<evidence type="ECO:0000256" key="13">
    <source>
        <dbReference type="ARBA" id="ARBA00034005"/>
    </source>
</evidence>
<protein>
    <recommendedName>
        <fullName evidence="3 15">DNA ligase</fullName>
        <ecNumber evidence="2 15">6.5.1.2</ecNumber>
    </recommendedName>
    <alternativeName>
        <fullName evidence="15">Polydeoxyribonucleotide synthase [NAD(+)]</fullName>
    </alternativeName>
</protein>
<dbReference type="InterPro" id="IPR033136">
    <property type="entry name" value="DNA_ligase_CS"/>
</dbReference>
<feature type="binding site" evidence="15">
    <location>
        <position position="185"/>
    </location>
    <ligand>
        <name>NAD(+)</name>
        <dbReference type="ChEBI" id="CHEBI:57540"/>
    </ligand>
</feature>
<evidence type="ECO:0000256" key="2">
    <source>
        <dbReference type="ARBA" id="ARBA00012722"/>
    </source>
</evidence>
<keyword evidence="20" id="KW-1185">Reference proteome</keyword>
<keyword evidence="7 15" id="KW-0227">DNA damage</keyword>
<proteinExistence type="inferred from homology"/>
<gene>
    <name evidence="15 19" type="primary">ligA</name>
    <name evidence="19" type="ORF">HH303_08625</name>
</gene>
<feature type="binding site" evidence="15">
    <location>
        <position position="301"/>
    </location>
    <ligand>
        <name>NAD(+)</name>
        <dbReference type="ChEBI" id="CHEBI:57540"/>
    </ligand>
</feature>
<dbReference type="GO" id="GO:0005829">
    <property type="term" value="C:cytosol"/>
    <property type="evidence" value="ECO:0007669"/>
    <property type="project" value="TreeGrafter"/>
</dbReference>
<feature type="binding site" evidence="15">
    <location>
        <position position="416"/>
    </location>
    <ligand>
        <name>Zn(2+)</name>
        <dbReference type="ChEBI" id="CHEBI:29105"/>
    </ligand>
</feature>
<keyword evidence="8 15" id="KW-0862">Zinc</keyword>
<evidence type="ECO:0000256" key="11">
    <source>
        <dbReference type="ARBA" id="ARBA00023204"/>
    </source>
</evidence>
<keyword evidence="10 15" id="KW-0520">NAD</keyword>
<dbReference type="HAMAP" id="MF_01588">
    <property type="entry name" value="DNA_ligase_A"/>
    <property type="match status" value="1"/>
</dbReference>
<comment type="similarity">
    <text evidence="14 15">Belongs to the NAD-dependent DNA ligase family. LigA subfamily.</text>
</comment>
<evidence type="ECO:0000256" key="4">
    <source>
        <dbReference type="ARBA" id="ARBA00022598"/>
    </source>
</evidence>
<evidence type="ECO:0000256" key="6">
    <source>
        <dbReference type="ARBA" id="ARBA00022723"/>
    </source>
</evidence>
<evidence type="ECO:0000256" key="8">
    <source>
        <dbReference type="ARBA" id="ARBA00022833"/>
    </source>
</evidence>
<dbReference type="PROSITE" id="PS01055">
    <property type="entry name" value="DNA_LIGASE_N1"/>
    <property type="match status" value="1"/>
</dbReference>
<dbReference type="InterPro" id="IPR004149">
    <property type="entry name" value="Znf_DNAligase_C4"/>
</dbReference>
<evidence type="ECO:0000256" key="17">
    <source>
        <dbReference type="SAM" id="MobiDB-lite"/>
    </source>
</evidence>
<dbReference type="FunFam" id="3.30.470.30:FF:000001">
    <property type="entry name" value="DNA ligase"/>
    <property type="match status" value="1"/>
</dbReference>
<dbReference type="InterPro" id="IPR013840">
    <property type="entry name" value="DNAligase_N"/>
</dbReference>
<comment type="caution">
    <text evidence="19">The sequence shown here is derived from an EMBL/GenBank/DDBJ whole genome shotgun (WGS) entry which is preliminary data.</text>
</comment>
<dbReference type="PIRSF" id="PIRSF001604">
    <property type="entry name" value="LigA"/>
    <property type="match status" value="1"/>
</dbReference>
<dbReference type="InterPro" id="IPR041663">
    <property type="entry name" value="DisA/LigA_HHH"/>
</dbReference>
<feature type="active site" description="N6-AMP-lysine intermediate" evidence="15">
    <location>
        <position position="127"/>
    </location>
</feature>
<dbReference type="PROSITE" id="PS50172">
    <property type="entry name" value="BRCT"/>
    <property type="match status" value="1"/>
</dbReference>
<dbReference type="FunFam" id="1.10.150.20:FF:000007">
    <property type="entry name" value="DNA ligase"/>
    <property type="match status" value="1"/>
</dbReference>
<dbReference type="InterPro" id="IPR004150">
    <property type="entry name" value="NAD_DNA_ligase_OB"/>
</dbReference>
<dbReference type="NCBIfam" id="TIGR00575">
    <property type="entry name" value="dnlj"/>
    <property type="match status" value="1"/>
</dbReference>
<feature type="binding site" evidence="15">
    <location>
        <position position="440"/>
    </location>
    <ligand>
        <name>Zn(2+)</name>
        <dbReference type="ChEBI" id="CHEBI:29105"/>
    </ligand>
</feature>
<dbReference type="GO" id="GO:0006260">
    <property type="term" value="P:DNA replication"/>
    <property type="evidence" value="ECO:0007669"/>
    <property type="project" value="UniProtKB-KW"/>
</dbReference>
<feature type="binding site" evidence="15">
    <location>
        <begin position="42"/>
        <end position="46"/>
    </location>
    <ligand>
        <name>NAD(+)</name>
        <dbReference type="ChEBI" id="CHEBI:57540"/>
    </ligand>
</feature>
<evidence type="ECO:0000256" key="10">
    <source>
        <dbReference type="ARBA" id="ARBA00023027"/>
    </source>
</evidence>
<keyword evidence="9 15" id="KW-0460">Magnesium</keyword>
<dbReference type="PROSITE" id="PS01056">
    <property type="entry name" value="DNA_LIGASE_N2"/>
    <property type="match status" value="1"/>
</dbReference>
<dbReference type="EC" id="6.5.1.2" evidence="2 15"/>
<dbReference type="PANTHER" id="PTHR23389:SF9">
    <property type="entry name" value="DNA LIGASE"/>
    <property type="match status" value="1"/>
</dbReference>
<dbReference type="RefSeq" id="WP_169624818.1">
    <property type="nucleotide sequence ID" value="NZ_JABBNT010000002.1"/>
</dbReference>
<evidence type="ECO:0000256" key="9">
    <source>
        <dbReference type="ARBA" id="ARBA00022842"/>
    </source>
</evidence>
<dbReference type="Gene3D" id="1.10.150.20">
    <property type="entry name" value="5' to 3' exonuclease, C-terminal subdomain"/>
    <property type="match status" value="2"/>
</dbReference>
<keyword evidence="5 15" id="KW-0235">DNA replication</keyword>
<evidence type="ECO:0000313" key="20">
    <source>
        <dbReference type="Proteomes" id="UP000539372"/>
    </source>
</evidence>
<dbReference type="Gene3D" id="3.40.50.10190">
    <property type="entry name" value="BRCT domain"/>
    <property type="match status" value="1"/>
</dbReference>
<comment type="function">
    <text evidence="1 15">DNA ligase that catalyzes the formation of phosphodiester linkages between 5'-phosphoryl and 3'-hydroxyl groups in double-stranded DNA using NAD as a coenzyme and as the energy source for the reaction. It is essential for DNA replication and repair of damaged DNA.</text>
</comment>
<feature type="binding site" evidence="15">
    <location>
        <begin position="91"/>
        <end position="92"/>
    </location>
    <ligand>
        <name>NAD(+)</name>
        <dbReference type="ChEBI" id="CHEBI:57540"/>
    </ligand>
</feature>
<keyword evidence="12 15" id="KW-0464">Manganese</keyword>
<evidence type="ECO:0000256" key="5">
    <source>
        <dbReference type="ARBA" id="ARBA00022705"/>
    </source>
</evidence>
<dbReference type="Gene3D" id="2.40.50.140">
    <property type="entry name" value="Nucleic acid-binding proteins"/>
    <property type="match status" value="1"/>
</dbReference>
<feature type="binding site" evidence="15">
    <location>
        <position position="125"/>
    </location>
    <ligand>
        <name>NAD(+)</name>
        <dbReference type="ChEBI" id="CHEBI:57540"/>
    </ligand>
</feature>
<dbReference type="Pfam" id="PF12826">
    <property type="entry name" value="HHH_2"/>
    <property type="match status" value="1"/>
</dbReference>
<evidence type="ECO:0000313" key="19">
    <source>
        <dbReference type="EMBL" id="NMM44542.1"/>
    </source>
</evidence>
<dbReference type="Pfam" id="PF03119">
    <property type="entry name" value="DNA_ligase_ZBD"/>
    <property type="match status" value="1"/>
</dbReference>
<keyword evidence="6 15" id="KW-0479">Metal-binding</keyword>
<dbReference type="InterPro" id="IPR018239">
    <property type="entry name" value="DNA_ligase_AS"/>
</dbReference>
<dbReference type="SMART" id="SM00532">
    <property type="entry name" value="LIGANc"/>
    <property type="match status" value="1"/>
</dbReference>
<dbReference type="Gene3D" id="6.20.10.30">
    <property type="match status" value="1"/>
</dbReference>
<dbReference type="SUPFAM" id="SSF56091">
    <property type="entry name" value="DNA ligase/mRNA capping enzyme, catalytic domain"/>
    <property type="match status" value="1"/>
</dbReference>
<evidence type="ECO:0000259" key="18">
    <source>
        <dbReference type="PROSITE" id="PS50172"/>
    </source>
</evidence>
<dbReference type="Gene3D" id="1.10.287.610">
    <property type="entry name" value="Helix hairpin bin"/>
    <property type="match status" value="1"/>
</dbReference>
<comment type="catalytic activity">
    <reaction evidence="13 15 16">
        <text>NAD(+) + (deoxyribonucleotide)n-3'-hydroxyl + 5'-phospho-(deoxyribonucleotide)m = (deoxyribonucleotide)n+m + AMP + beta-nicotinamide D-nucleotide.</text>
        <dbReference type="EC" id="6.5.1.2"/>
    </reaction>
</comment>
<name>A0A7Y0HG47_9PROT</name>
<dbReference type="InterPro" id="IPR013839">
    <property type="entry name" value="DNAligase_adenylation"/>
</dbReference>
<dbReference type="Gene3D" id="3.30.470.30">
    <property type="entry name" value="DNA ligase/mRNA capping enzyme"/>
    <property type="match status" value="1"/>
</dbReference>
<accession>A0A7Y0HG47</accession>
<dbReference type="InterPro" id="IPR012340">
    <property type="entry name" value="NA-bd_OB-fold"/>
</dbReference>
<evidence type="ECO:0000256" key="16">
    <source>
        <dbReference type="RuleBase" id="RU000618"/>
    </source>
</evidence>
<dbReference type="CDD" id="cd17748">
    <property type="entry name" value="BRCT_DNA_ligase_like"/>
    <property type="match status" value="1"/>
</dbReference>
<dbReference type="NCBIfam" id="NF005932">
    <property type="entry name" value="PRK07956.1"/>
    <property type="match status" value="1"/>
</dbReference>